<evidence type="ECO:0000313" key="1">
    <source>
        <dbReference type="EMBL" id="MBE1488797.1"/>
    </source>
</evidence>
<keyword evidence="2" id="KW-1185">Reference proteome</keyword>
<evidence type="ECO:0000313" key="2">
    <source>
        <dbReference type="Proteomes" id="UP000649753"/>
    </source>
</evidence>
<comment type="caution">
    <text evidence="1">The sequence shown here is derived from an EMBL/GenBank/DDBJ whole genome shotgun (WGS) entry which is preliminary data.</text>
</comment>
<reference evidence="1" key="1">
    <citation type="submission" date="2020-10" db="EMBL/GenBank/DDBJ databases">
        <title>Sequencing the genomes of 1000 actinobacteria strains.</title>
        <authorList>
            <person name="Klenk H.-P."/>
        </authorList>
    </citation>
    <scope>NUCLEOTIDE SEQUENCE</scope>
    <source>
        <strain evidence="1">DSM 46832</strain>
    </source>
</reference>
<accession>A0A927M6A2</accession>
<evidence type="ECO:0008006" key="3">
    <source>
        <dbReference type="Google" id="ProtNLM"/>
    </source>
</evidence>
<dbReference type="RefSeq" id="WP_192768379.1">
    <property type="nucleotide sequence ID" value="NZ_JADBEB010000001.1"/>
</dbReference>
<protein>
    <recommendedName>
        <fullName evidence="3">Flavin reductase</fullName>
    </recommendedName>
</protein>
<sequence>MTRPHAPRRPHTPMRPSFRCRSCGAEWPCSPARLALLQLYEQDRPGLMIYLAAQLTRALQDLPTVHPTLLAGRIVYWVPRRPAP</sequence>
<dbReference type="Proteomes" id="UP000649753">
    <property type="component" value="Unassembled WGS sequence"/>
</dbReference>
<organism evidence="1 2">
    <name type="scientific">Plantactinospora soyae</name>
    <dbReference type="NCBI Taxonomy" id="1544732"/>
    <lineage>
        <taxon>Bacteria</taxon>
        <taxon>Bacillati</taxon>
        <taxon>Actinomycetota</taxon>
        <taxon>Actinomycetes</taxon>
        <taxon>Micromonosporales</taxon>
        <taxon>Micromonosporaceae</taxon>
        <taxon>Plantactinospora</taxon>
    </lineage>
</organism>
<proteinExistence type="predicted"/>
<gene>
    <name evidence="1" type="ORF">H4W31_004435</name>
</gene>
<dbReference type="AlphaFoldDB" id="A0A927M6A2"/>
<name>A0A927M6A2_9ACTN</name>
<dbReference type="EMBL" id="JADBEB010000001">
    <property type="protein sequence ID" value="MBE1488797.1"/>
    <property type="molecule type" value="Genomic_DNA"/>
</dbReference>